<feature type="transmembrane region" description="Helical" evidence="1">
    <location>
        <begin position="24"/>
        <end position="41"/>
    </location>
</feature>
<keyword evidence="1" id="KW-0472">Membrane</keyword>
<keyword evidence="3" id="KW-1185">Reference proteome</keyword>
<accession>A0A2T4A5M1</accession>
<evidence type="ECO:0000256" key="1">
    <source>
        <dbReference type="SAM" id="Phobius"/>
    </source>
</evidence>
<protein>
    <submittedName>
        <fullName evidence="2">Uncharacterized protein</fullName>
    </submittedName>
</protein>
<keyword evidence="1" id="KW-1133">Transmembrane helix</keyword>
<dbReference type="RefSeq" id="XP_024772038.1">
    <property type="nucleotide sequence ID" value="XM_024913512.1"/>
</dbReference>
<dbReference type="GeneID" id="36622074"/>
<dbReference type="EMBL" id="KZ679684">
    <property type="protein sequence ID" value="PTB52361.1"/>
    <property type="molecule type" value="Genomic_DNA"/>
</dbReference>
<evidence type="ECO:0000313" key="3">
    <source>
        <dbReference type="Proteomes" id="UP000241690"/>
    </source>
</evidence>
<gene>
    <name evidence="2" type="ORF">M431DRAFT_216076</name>
</gene>
<sequence length="102" mass="11674">MPNNECREFVAHVSAWRLSTIERFFFFSCFFFLFIDVAILINSSSRCASIHENTITCSAFHLRASSERDKRTFRVYGALGSQKLASIARIGSINLPYKAHFT</sequence>
<keyword evidence="1" id="KW-0812">Transmembrane</keyword>
<dbReference type="AlphaFoldDB" id="A0A2T4A5M1"/>
<reference evidence="2 3" key="1">
    <citation type="submission" date="2016-07" db="EMBL/GenBank/DDBJ databases">
        <title>Multiple horizontal gene transfer events from other fungi enriched the ability of initially mycotrophic Trichoderma (Ascomycota) to feed on dead plant biomass.</title>
        <authorList>
            <consortium name="DOE Joint Genome Institute"/>
            <person name="Aerts A."/>
            <person name="Atanasova L."/>
            <person name="Chenthamara K."/>
            <person name="Zhang J."/>
            <person name="Grujic M."/>
            <person name="Henrissat B."/>
            <person name="Kuo A."/>
            <person name="Salamov A."/>
            <person name="Lipzen A."/>
            <person name="Labutti K."/>
            <person name="Barry K."/>
            <person name="Miao Y."/>
            <person name="Rahimi M.J."/>
            <person name="Shen Q."/>
            <person name="Grigoriev I.V."/>
            <person name="Kubicek C.P."/>
            <person name="Druzhinina I.S."/>
        </authorList>
    </citation>
    <scope>NUCLEOTIDE SEQUENCE [LARGE SCALE GENOMIC DNA]</scope>
    <source>
        <strain evidence="2 3">CBS 226.95</strain>
    </source>
</reference>
<proteinExistence type="predicted"/>
<dbReference type="Proteomes" id="UP000241690">
    <property type="component" value="Unassembled WGS sequence"/>
</dbReference>
<organism evidence="2 3">
    <name type="scientific">Trichoderma harzianum CBS 226.95</name>
    <dbReference type="NCBI Taxonomy" id="983964"/>
    <lineage>
        <taxon>Eukaryota</taxon>
        <taxon>Fungi</taxon>
        <taxon>Dikarya</taxon>
        <taxon>Ascomycota</taxon>
        <taxon>Pezizomycotina</taxon>
        <taxon>Sordariomycetes</taxon>
        <taxon>Hypocreomycetidae</taxon>
        <taxon>Hypocreales</taxon>
        <taxon>Hypocreaceae</taxon>
        <taxon>Trichoderma</taxon>
    </lineage>
</organism>
<name>A0A2T4A5M1_TRIHA</name>
<evidence type="ECO:0000313" key="2">
    <source>
        <dbReference type="EMBL" id="PTB52361.1"/>
    </source>
</evidence>